<accession>A0ABT9IG12</accession>
<organism evidence="2 3">
    <name type="scientific">Blastococcus carthaginiensis</name>
    <dbReference type="NCBI Taxonomy" id="3050034"/>
    <lineage>
        <taxon>Bacteria</taxon>
        <taxon>Bacillati</taxon>
        <taxon>Actinomycetota</taxon>
        <taxon>Actinomycetes</taxon>
        <taxon>Geodermatophilales</taxon>
        <taxon>Geodermatophilaceae</taxon>
        <taxon>Blastococcus</taxon>
    </lineage>
</organism>
<gene>
    <name evidence="2" type="ORF">QOZ88_17835</name>
</gene>
<reference evidence="3" key="1">
    <citation type="submission" date="2023-05" db="EMBL/GenBank/DDBJ databases">
        <title>Draft genome of Pseudofrankia sp. BMG5.37.</title>
        <authorList>
            <person name="Gtari M."/>
            <person name="Ghodhbane F."/>
            <person name="Sbissi I."/>
        </authorList>
    </citation>
    <scope>NUCLEOTIDE SEQUENCE [LARGE SCALE GENOMIC DNA]</scope>
    <source>
        <strain evidence="3">BMG 814</strain>
    </source>
</reference>
<protein>
    <recommendedName>
        <fullName evidence="4">SdpI/YhfL protein family protein</fullName>
    </recommendedName>
</protein>
<evidence type="ECO:0000256" key="1">
    <source>
        <dbReference type="SAM" id="Phobius"/>
    </source>
</evidence>
<evidence type="ECO:0000313" key="3">
    <source>
        <dbReference type="Proteomes" id="UP001233673"/>
    </source>
</evidence>
<dbReference type="Proteomes" id="UP001233673">
    <property type="component" value="Unassembled WGS sequence"/>
</dbReference>
<keyword evidence="3" id="KW-1185">Reference proteome</keyword>
<dbReference type="RefSeq" id="WP_306001064.1">
    <property type="nucleotide sequence ID" value="NZ_JASNFN010000025.1"/>
</dbReference>
<name>A0ABT9IG12_9ACTN</name>
<keyword evidence="1" id="KW-0472">Membrane</keyword>
<dbReference type="EMBL" id="JASNFN010000025">
    <property type="protein sequence ID" value="MDP5184501.1"/>
    <property type="molecule type" value="Genomic_DNA"/>
</dbReference>
<evidence type="ECO:0008006" key="4">
    <source>
        <dbReference type="Google" id="ProtNLM"/>
    </source>
</evidence>
<keyword evidence="1" id="KW-1133">Transmembrane helix</keyword>
<sequence length="94" mass="9524">MTVVGAGLVLLGAVVAVLQVRVAAAAGTGRPIRVWHVSEALPRWQRHGSDVAIAALLLAGAFAIELGRPAWVFYVAIVGAGAFAAAAQAIAVRA</sequence>
<comment type="caution">
    <text evidence="2">The sequence shown here is derived from an EMBL/GenBank/DDBJ whole genome shotgun (WGS) entry which is preliminary data.</text>
</comment>
<proteinExistence type="predicted"/>
<feature type="transmembrane region" description="Helical" evidence="1">
    <location>
        <begin position="71"/>
        <end position="91"/>
    </location>
</feature>
<feature type="transmembrane region" description="Helical" evidence="1">
    <location>
        <begin position="47"/>
        <end position="64"/>
    </location>
</feature>
<evidence type="ECO:0000313" key="2">
    <source>
        <dbReference type="EMBL" id="MDP5184501.1"/>
    </source>
</evidence>
<keyword evidence="1" id="KW-0812">Transmembrane</keyword>